<gene>
    <name evidence="2" type="ORF">MUN89_05440</name>
</gene>
<evidence type="ECO:0000256" key="1">
    <source>
        <dbReference type="SAM" id="Phobius"/>
    </source>
</evidence>
<feature type="transmembrane region" description="Helical" evidence="1">
    <location>
        <begin position="221"/>
        <end position="237"/>
    </location>
</feature>
<accession>A0ABY4EMU9</accession>
<feature type="transmembrane region" description="Helical" evidence="1">
    <location>
        <begin position="130"/>
        <end position="154"/>
    </location>
</feature>
<feature type="transmembrane region" description="Helical" evidence="1">
    <location>
        <begin position="352"/>
        <end position="375"/>
    </location>
</feature>
<dbReference type="Pfam" id="PF14296">
    <property type="entry name" value="O-ag_pol_Wzy"/>
    <property type="match status" value="1"/>
</dbReference>
<feature type="transmembrane region" description="Helical" evidence="1">
    <location>
        <begin position="410"/>
        <end position="428"/>
    </location>
</feature>
<feature type="transmembrane region" description="Helical" evidence="1">
    <location>
        <begin position="174"/>
        <end position="192"/>
    </location>
</feature>
<evidence type="ECO:0000313" key="3">
    <source>
        <dbReference type="Proteomes" id="UP000831787"/>
    </source>
</evidence>
<dbReference type="InterPro" id="IPR029468">
    <property type="entry name" value="O-ag_pol_Wzy"/>
</dbReference>
<keyword evidence="1" id="KW-1133">Transmembrane helix</keyword>
<feature type="transmembrane region" description="Helical" evidence="1">
    <location>
        <begin position="64"/>
        <end position="85"/>
    </location>
</feature>
<organism evidence="2 3">
    <name type="scientific">Halobacillus salinarum</name>
    <dbReference type="NCBI Taxonomy" id="2932257"/>
    <lineage>
        <taxon>Bacteria</taxon>
        <taxon>Bacillati</taxon>
        <taxon>Bacillota</taxon>
        <taxon>Bacilli</taxon>
        <taxon>Bacillales</taxon>
        <taxon>Bacillaceae</taxon>
        <taxon>Halobacillus</taxon>
    </lineage>
</organism>
<feature type="transmembrane region" description="Helical" evidence="1">
    <location>
        <begin position="244"/>
        <end position="261"/>
    </location>
</feature>
<dbReference type="Proteomes" id="UP000831787">
    <property type="component" value="Chromosome"/>
</dbReference>
<proteinExistence type="predicted"/>
<protein>
    <submittedName>
        <fullName evidence="2">Oligosaccharide repeat unit polymerase</fullName>
    </submittedName>
</protein>
<feature type="transmembrane region" description="Helical" evidence="1">
    <location>
        <begin position="382"/>
        <end position="398"/>
    </location>
</feature>
<dbReference type="EMBL" id="CP095073">
    <property type="protein sequence ID" value="UOQ45391.1"/>
    <property type="molecule type" value="Genomic_DNA"/>
</dbReference>
<keyword evidence="3" id="KW-1185">Reference proteome</keyword>
<name>A0ABY4EMU9_9BACI</name>
<reference evidence="2 3" key="1">
    <citation type="submission" date="2022-04" db="EMBL/GenBank/DDBJ databases">
        <title>Halobacillus sp. isolated from saltern.</title>
        <authorList>
            <person name="Won M."/>
            <person name="Lee C.-M."/>
            <person name="Woen H.-Y."/>
            <person name="Kwon S.-W."/>
        </authorList>
    </citation>
    <scope>NUCLEOTIDE SEQUENCE [LARGE SCALE GENOMIC DNA]</scope>
    <source>
        <strain evidence="2 3">SSBR10-3</strain>
    </source>
</reference>
<feature type="transmembrane region" description="Helical" evidence="1">
    <location>
        <begin position="9"/>
        <end position="28"/>
    </location>
</feature>
<evidence type="ECO:0000313" key="2">
    <source>
        <dbReference type="EMBL" id="UOQ45391.1"/>
    </source>
</evidence>
<feature type="transmembrane region" description="Helical" evidence="1">
    <location>
        <begin position="34"/>
        <end position="52"/>
    </location>
</feature>
<keyword evidence="1" id="KW-0472">Membrane</keyword>
<dbReference type="RefSeq" id="WP_244712080.1">
    <property type="nucleotide sequence ID" value="NZ_CP095073.1"/>
</dbReference>
<feature type="transmembrane region" description="Helical" evidence="1">
    <location>
        <begin position="91"/>
        <end position="109"/>
    </location>
</feature>
<dbReference type="NCBIfam" id="TIGR04370">
    <property type="entry name" value="glyco_rpt_poly"/>
    <property type="match status" value="1"/>
</dbReference>
<feature type="transmembrane region" description="Helical" evidence="1">
    <location>
        <begin position="199"/>
        <end position="215"/>
    </location>
</feature>
<sequence>MGDYQFERTYFYNFIVLILLIVITGVFILFTSSVIIDICSLIFLVFSSIIVIKFDIMHPYTWYLPFFLLYSISQPLLVILGWSIYNEEIMNSALIMQWVAMSVFIIVITPKKRKYNLNKYNEKIRKAHNLIPITKIVYTISLIMISFYLISIIGSGAKVKVDITQGVASNNLNSFASLAYMSFGLLYSYELIKNNKIPKMLTIITVAWTLVTFLISGERDILLKFIWCISLLYFLVQSISKYKIVIMGFLGVSIIPILQNFKNFGLTGETRGFSSSSFIIDFLRSEFNSAGDNLNLVISNFNWDNFLLGRSLIWDFKRVFFYMGESTTQWFNETFYLDSVHGQGFTIVGEGYVNLGVIGVIIWFLIISFIVRVLYLNSTLNIIWLNIYILSMPMFIYVTRADFANLLSGVFKQIILPLVVLYLVKIILERRRGFYKYSRVLEE</sequence>
<keyword evidence="1" id="KW-0812">Transmembrane</keyword>